<keyword evidence="3" id="KW-1185">Reference proteome</keyword>
<evidence type="ECO:0000313" key="2">
    <source>
        <dbReference type="EMBL" id="MFF3339784.1"/>
    </source>
</evidence>
<sequence>MIKSVARAAAVIGVMGSAMAAVPATAAAAPESVRPTASAAAGCSWMSRTTTSARVFCDGNGPTRYQLVLYCTQSRLAPGTSPWLGDRRGSYAKCPSGTTIVDYDIFIG</sequence>
<evidence type="ECO:0000313" key="3">
    <source>
        <dbReference type="Proteomes" id="UP001601976"/>
    </source>
</evidence>
<name>A0ABW6RGN8_9ACTN</name>
<organism evidence="2 3">
    <name type="scientific">Streptomyces flavidovirens</name>
    <dbReference type="NCBI Taxonomy" id="67298"/>
    <lineage>
        <taxon>Bacteria</taxon>
        <taxon>Bacillati</taxon>
        <taxon>Actinomycetota</taxon>
        <taxon>Actinomycetes</taxon>
        <taxon>Kitasatosporales</taxon>
        <taxon>Streptomycetaceae</taxon>
        <taxon>Streptomyces</taxon>
    </lineage>
</organism>
<protein>
    <recommendedName>
        <fullName evidence="4">Secreted protein</fullName>
    </recommendedName>
</protein>
<reference evidence="2 3" key="1">
    <citation type="submission" date="2024-10" db="EMBL/GenBank/DDBJ databases">
        <title>The Natural Products Discovery Center: Release of the First 8490 Sequenced Strains for Exploring Actinobacteria Biosynthetic Diversity.</title>
        <authorList>
            <person name="Kalkreuter E."/>
            <person name="Kautsar S.A."/>
            <person name="Yang D."/>
            <person name="Bader C.D."/>
            <person name="Teijaro C.N."/>
            <person name="Fluegel L."/>
            <person name="Davis C.M."/>
            <person name="Simpson J.R."/>
            <person name="Lauterbach L."/>
            <person name="Steele A.D."/>
            <person name="Gui C."/>
            <person name="Meng S."/>
            <person name="Li G."/>
            <person name="Viehrig K."/>
            <person name="Ye F."/>
            <person name="Su P."/>
            <person name="Kiefer A.F."/>
            <person name="Nichols A."/>
            <person name="Cepeda A.J."/>
            <person name="Yan W."/>
            <person name="Fan B."/>
            <person name="Jiang Y."/>
            <person name="Adhikari A."/>
            <person name="Zheng C.-J."/>
            <person name="Schuster L."/>
            <person name="Cowan T.M."/>
            <person name="Smanski M.J."/>
            <person name="Chevrette M.G."/>
            <person name="De Carvalho L.P.S."/>
            <person name="Shen B."/>
        </authorList>
    </citation>
    <scope>NUCLEOTIDE SEQUENCE [LARGE SCALE GENOMIC DNA]</scope>
    <source>
        <strain evidence="2 3">NPDC003029</strain>
    </source>
</reference>
<evidence type="ECO:0000256" key="1">
    <source>
        <dbReference type="SAM" id="SignalP"/>
    </source>
</evidence>
<evidence type="ECO:0008006" key="4">
    <source>
        <dbReference type="Google" id="ProtNLM"/>
    </source>
</evidence>
<accession>A0ABW6RGN8</accession>
<feature type="signal peptide" evidence="1">
    <location>
        <begin position="1"/>
        <end position="20"/>
    </location>
</feature>
<dbReference type="Proteomes" id="UP001601976">
    <property type="component" value="Unassembled WGS sequence"/>
</dbReference>
<keyword evidence="1" id="KW-0732">Signal</keyword>
<gene>
    <name evidence="2" type="ORF">ACFYWW_13775</name>
</gene>
<dbReference type="EMBL" id="JBIAPK010000004">
    <property type="protein sequence ID" value="MFF3339784.1"/>
    <property type="molecule type" value="Genomic_DNA"/>
</dbReference>
<dbReference type="RefSeq" id="WP_355726225.1">
    <property type="nucleotide sequence ID" value="NZ_JBEXNP010000027.1"/>
</dbReference>
<comment type="caution">
    <text evidence="2">The sequence shown here is derived from an EMBL/GenBank/DDBJ whole genome shotgun (WGS) entry which is preliminary data.</text>
</comment>
<proteinExistence type="predicted"/>
<feature type="chain" id="PRO_5047503172" description="Secreted protein" evidence="1">
    <location>
        <begin position="21"/>
        <end position="108"/>
    </location>
</feature>